<dbReference type="RefSeq" id="WP_106659295.1">
    <property type="nucleotide sequence ID" value="NZ_PJEO01000021.1"/>
</dbReference>
<evidence type="ECO:0000313" key="2">
    <source>
        <dbReference type="Proteomes" id="UP000233435"/>
    </source>
</evidence>
<keyword evidence="2" id="KW-1185">Reference proteome</keyword>
<accession>A0A2N3HKT0</accession>
<sequence length="280" mass="33681">MNFIKKIKNYFEHKYILRTFKKVSYDIRQPRCEFYELIEKYDKKVKFYDRIFTYAILTVVCEFEIGTDLDILKKVYDKDSEYMKSIVDCYDDSKCIEIIQLKTKRAFVIYRHKKIKTYSNTKQEFNAECFSEYNFGLALKAVTCLIENNEIFIDNYCKSYMSLSFTKESIELGFNYLIDSIMFDENCSIYENKKQKNELEGLHMHMLLTYVKNDYEEIPKDKFKQIKFCSERKVDLGQNEIEITSLIKWRNKKQWLYFANAYGTDDDLGKLCLEKSNQSN</sequence>
<dbReference type="AlphaFoldDB" id="A0A2N3HKT0"/>
<protein>
    <submittedName>
        <fullName evidence="1">Uncharacterized protein</fullName>
    </submittedName>
</protein>
<organism evidence="1 2">
    <name type="scientific">Confluentibacter flavum</name>
    <dbReference type="NCBI Taxonomy" id="1909700"/>
    <lineage>
        <taxon>Bacteria</taxon>
        <taxon>Pseudomonadati</taxon>
        <taxon>Bacteroidota</taxon>
        <taxon>Flavobacteriia</taxon>
        <taxon>Flavobacteriales</taxon>
        <taxon>Flavobacteriaceae</taxon>
        <taxon>Confluentibacter</taxon>
    </lineage>
</organism>
<gene>
    <name evidence="1" type="ORF">CSW08_07505</name>
</gene>
<name>A0A2N3HKT0_9FLAO</name>
<evidence type="ECO:0000313" key="1">
    <source>
        <dbReference type="EMBL" id="PKQ45541.1"/>
    </source>
</evidence>
<dbReference type="OrthoDB" id="10007717at2"/>
<proteinExistence type="predicted"/>
<reference evidence="1 2" key="1">
    <citation type="submission" date="2017-12" db="EMBL/GenBank/DDBJ databases">
        <title>Confluentibacter flavum sp. nov., isolated from the saline lake.</title>
        <authorList>
            <person name="Yu L."/>
        </authorList>
    </citation>
    <scope>NUCLEOTIDE SEQUENCE [LARGE SCALE GENOMIC DNA]</scope>
    <source>
        <strain evidence="1 2">3B</strain>
    </source>
</reference>
<dbReference type="EMBL" id="PJEO01000021">
    <property type="protein sequence ID" value="PKQ45541.1"/>
    <property type="molecule type" value="Genomic_DNA"/>
</dbReference>
<dbReference type="Proteomes" id="UP000233435">
    <property type="component" value="Unassembled WGS sequence"/>
</dbReference>
<comment type="caution">
    <text evidence="1">The sequence shown here is derived from an EMBL/GenBank/DDBJ whole genome shotgun (WGS) entry which is preliminary data.</text>
</comment>